<dbReference type="OrthoDB" id="8481441at2"/>
<dbReference type="RefSeq" id="WP_089411565.1">
    <property type="nucleotide sequence ID" value="NZ_FZQA01000002.1"/>
</dbReference>
<gene>
    <name evidence="2" type="ORF">SAMN06297382_1057</name>
</gene>
<dbReference type="InterPro" id="IPR011992">
    <property type="entry name" value="EF-hand-dom_pair"/>
</dbReference>
<sequence>MPIRDLVAAFAAPAVAVLAVGVGAALASGSGFEERPAYGGTLERLSEAEARAHAAQVFQRADLDRSGDLDADEYASLAVVVAELARFNGFLALEIAGEADTIALPAPARGGLTTAERIRIDAVARAEFYAAAGEDMRLSRDEFVGESAARFSAADRNGDGALVRGELAAFAAAAARVAGSDV</sequence>
<evidence type="ECO:0000313" key="3">
    <source>
        <dbReference type="Proteomes" id="UP000198346"/>
    </source>
</evidence>
<name>A0A239PP02_9PROT</name>
<dbReference type="PROSITE" id="PS50222">
    <property type="entry name" value="EF_HAND_2"/>
    <property type="match status" value="1"/>
</dbReference>
<evidence type="ECO:0000259" key="1">
    <source>
        <dbReference type="PROSITE" id="PS50222"/>
    </source>
</evidence>
<feature type="domain" description="EF-hand" evidence="1">
    <location>
        <begin position="49"/>
        <end position="84"/>
    </location>
</feature>
<keyword evidence="3" id="KW-1185">Reference proteome</keyword>
<dbReference type="Pfam" id="PF13202">
    <property type="entry name" value="EF-hand_5"/>
    <property type="match status" value="2"/>
</dbReference>
<dbReference type="GO" id="GO:0005509">
    <property type="term" value="F:calcium ion binding"/>
    <property type="evidence" value="ECO:0007669"/>
    <property type="project" value="InterPro"/>
</dbReference>
<dbReference type="SUPFAM" id="SSF47473">
    <property type="entry name" value="EF-hand"/>
    <property type="match status" value="1"/>
</dbReference>
<organism evidence="2 3">
    <name type="scientific">Amphiplicatus metriothermophilus</name>
    <dbReference type="NCBI Taxonomy" id="1519374"/>
    <lineage>
        <taxon>Bacteria</taxon>
        <taxon>Pseudomonadati</taxon>
        <taxon>Pseudomonadota</taxon>
        <taxon>Alphaproteobacteria</taxon>
        <taxon>Parvularculales</taxon>
        <taxon>Parvularculaceae</taxon>
        <taxon>Amphiplicatus</taxon>
    </lineage>
</organism>
<accession>A0A239PP02</accession>
<dbReference type="Gene3D" id="1.10.238.10">
    <property type="entry name" value="EF-hand"/>
    <property type="match status" value="1"/>
</dbReference>
<dbReference type="Proteomes" id="UP000198346">
    <property type="component" value="Unassembled WGS sequence"/>
</dbReference>
<dbReference type="PROSITE" id="PS00018">
    <property type="entry name" value="EF_HAND_1"/>
    <property type="match status" value="1"/>
</dbReference>
<protein>
    <submittedName>
        <fullName evidence="2">EF hand</fullName>
    </submittedName>
</protein>
<dbReference type="AlphaFoldDB" id="A0A239PP02"/>
<dbReference type="EMBL" id="FZQA01000002">
    <property type="protein sequence ID" value="SNT72031.1"/>
    <property type="molecule type" value="Genomic_DNA"/>
</dbReference>
<proteinExistence type="predicted"/>
<dbReference type="InterPro" id="IPR002048">
    <property type="entry name" value="EF_hand_dom"/>
</dbReference>
<evidence type="ECO:0000313" key="2">
    <source>
        <dbReference type="EMBL" id="SNT72031.1"/>
    </source>
</evidence>
<dbReference type="InterPro" id="IPR018247">
    <property type="entry name" value="EF_Hand_1_Ca_BS"/>
</dbReference>
<reference evidence="2 3" key="1">
    <citation type="submission" date="2017-07" db="EMBL/GenBank/DDBJ databases">
        <authorList>
            <person name="Sun Z.S."/>
            <person name="Albrecht U."/>
            <person name="Echele G."/>
            <person name="Lee C.C."/>
        </authorList>
    </citation>
    <scope>NUCLEOTIDE SEQUENCE [LARGE SCALE GENOMIC DNA]</scope>
    <source>
        <strain evidence="2 3">CGMCC 1.12710</strain>
    </source>
</reference>